<accession>A0ABY7DDM9</accession>
<sequence>METAVKDILLLYEEKDTNEWTKYFFGEFEQAKPQIQSVNSEDVCTNLDKLEALCPHYAVICIVLSSEMLKTLITVATPLSPVLKVHGCVTLLKLYLEEKDETELGKNVMPKYPGSKSWQAFEISEENTQEKVAKSLSSVIDLVQKVHMQRQRSESSSGSLGLSKGAKPKQPHMINAICPESIRQGGEQVMVCLNKSIPENTVVQVCVGENDLAPKIDTKVLNKYTFRFSAPENKAGMSTLYIFFDGAKQCKRPLKYSNMLEFAYTFPEFLCQLIGLDVDDRTGLDSYLTNVFKSSIPEDSCMAEMLRPKNIANAAGTHSSTDELPTLMHFACKYELSSLLSSVLDVPGATEVLEITNNQGKTAIDIARESGNTELVEYIEVFQGYMRMTPNAPGSDGSYISNIRLPESEYEFGQKPNTYLDFEADLDDYERTEKIAASRESIKEVDPGDDIHESDKPPGPLPLSQEAMGSSTLEELNEVMGSFKRGEITLQDVDKLYRVWIERNRHSSKSMKEKKKHLEHLKQVYDTVAKDEKKSRGIFSKLTLRKPKHEKNIHIEHHVAPPTHPNNYTTWGIMKGSPGNRDSTLSTVSNASTSSSASSSSTSSRDSALGVIPDDEDMPVTRRSSEKKEEGFKRQSWGNKYLANRQQQPAKLPKPPPHNPTVHQLITKRPTGATAKTPPVPPHSDT</sequence>
<dbReference type="PROSITE" id="PS51376">
    <property type="entry name" value="DBB"/>
    <property type="match status" value="1"/>
</dbReference>
<dbReference type="PANTHER" id="PTHR16267">
    <property type="entry name" value="BANK1/PIK3AP1 FAMILY MEMBER"/>
    <property type="match status" value="1"/>
</dbReference>
<proteinExistence type="predicted"/>
<evidence type="ECO:0000313" key="3">
    <source>
        <dbReference type="EMBL" id="WAQ95752.1"/>
    </source>
</evidence>
<evidence type="ECO:0000259" key="2">
    <source>
        <dbReference type="PROSITE" id="PS51376"/>
    </source>
</evidence>
<feature type="domain" description="DBB" evidence="2">
    <location>
        <begin position="177"/>
        <end position="304"/>
    </location>
</feature>
<feature type="compositionally biased region" description="Basic and acidic residues" evidence="1">
    <location>
        <begin position="619"/>
        <end position="633"/>
    </location>
</feature>
<reference evidence="3" key="1">
    <citation type="submission" date="2022-11" db="EMBL/GenBank/DDBJ databases">
        <title>Centuries of genome instability and evolution in soft-shell clam transmissible cancer (bioRxiv).</title>
        <authorList>
            <person name="Hart S.F.M."/>
            <person name="Yonemitsu M.A."/>
            <person name="Giersch R.M."/>
            <person name="Beal B.F."/>
            <person name="Arriagada G."/>
            <person name="Davis B.W."/>
            <person name="Ostrander E.A."/>
            <person name="Goff S.P."/>
            <person name="Metzger M.J."/>
        </authorList>
    </citation>
    <scope>NUCLEOTIDE SEQUENCE</scope>
    <source>
        <strain evidence="3">MELC-2E11</strain>
        <tissue evidence="3">Siphon/mantle</tissue>
    </source>
</reference>
<gene>
    <name evidence="3" type="ORF">MAR_028442</name>
</gene>
<feature type="region of interest" description="Disordered" evidence="1">
    <location>
        <begin position="558"/>
        <end position="686"/>
    </location>
</feature>
<dbReference type="InterPro" id="IPR035897">
    <property type="entry name" value="Toll_tir_struct_dom_sf"/>
</dbReference>
<protein>
    <submittedName>
        <fullName evidence="3">BCAP-like protein</fullName>
    </submittedName>
</protein>
<feature type="compositionally biased region" description="Basic and acidic residues" evidence="1">
    <location>
        <begin position="435"/>
        <end position="456"/>
    </location>
</feature>
<dbReference type="SMART" id="SM01282">
    <property type="entry name" value="DBB"/>
    <property type="match status" value="1"/>
</dbReference>
<dbReference type="Proteomes" id="UP001164746">
    <property type="component" value="Chromosome 2"/>
</dbReference>
<dbReference type="InterPro" id="IPR017893">
    <property type="entry name" value="DBB_domain"/>
</dbReference>
<keyword evidence="4" id="KW-1185">Reference proteome</keyword>
<organism evidence="3 4">
    <name type="scientific">Mya arenaria</name>
    <name type="common">Soft-shell clam</name>
    <dbReference type="NCBI Taxonomy" id="6604"/>
    <lineage>
        <taxon>Eukaryota</taxon>
        <taxon>Metazoa</taxon>
        <taxon>Spiralia</taxon>
        <taxon>Lophotrochozoa</taxon>
        <taxon>Mollusca</taxon>
        <taxon>Bivalvia</taxon>
        <taxon>Autobranchia</taxon>
        <taxon>Heteroconchia</taxon>
        <taxon>Euheterodonta</taxon>
        <taxon>Imparidentia</taxon>
        <taxon>Neoheterodontei</taxon>
        <taxon>Myida</taxon>
        <taxon>Myoidea</taxon>
        <taxon>Myidae</taxon>
        <taxon>Mya</taxon>
    </lineage>
</organism>
<dbReference type="InterPro" id="IPR052446">
    <property type="entry name" value="B-cell_PI3K-Signaling_Adptrs"/>
</dbReference>
<feature type="region of interest" description="Disordered" evidence="1">
    <location>
        <begin position="435"/>
        <end position="466"/>
    </location>
</feature>
<name>A0ABY7DDM9_MYAAR</name>
<dbReference type="PANTHER" id="PTHR16267:SF11">
    <property type="entry name" value="STUMPS, ISOFORM E"/>
    <property type="match status" value="1"/>
</dbReference>
<dbReference type="EMBL" id="CP111013">
    <property type="protein sequence ID" value="WAQ95752.1"/>
    <property type="molecule type" value="Genomic_DNA"/>
</dbReference>
<dbReference type="Gene3D" id="3.40.50.10140">
    <property type="entry name" value="Toll/interleukin-1 receptor homology (TIR) domain"/>
    <property type="match status" value="1"/>
</dbReference>
<dbReference type="Pfam" id="PF14545">
    <property type="entry name" value="DBB"/>
    <property type="match status" value="1"/>
</dbReference>
<feature type="compositionally biased region" description="Low complexity" evidence="1">
    <location>
        <begin position="583"/>
        <end position="608"/>
    </location>
</feature>
<evidence type="ECO:0000256" key="1">
    <source>
        <dbReference type="SAM" id="MobiDB-lite"/>
    </source>
</evidence>
<evidence type="ECO:0000313" key="4">
    <source>
        <dbReference type="Proteomes" id="UP001164746"/>
    </source>
</evidence>